<protein>
    <submittedName>
        <fullName evidence="2">Uncharacterized protein</fullName>
    </submittedName>
</protein>
<feature type="region of interest" description="Disordered" evidence="1">
    <location>
        <begin position="1"/>
        <end position="24"/>
    </location>
</feature>
<name>A0A835RSC8_VANPL</name>
<organism evidence="2 3">
    <name type="scientific">Vanilla planifolia</name>
    <name type="common">Vanilla</name>
    <dbReference type="NCBI Taxonomy" id="51239"/>
    <lineage>
        <taxon>Eukaryota</taxon>
        <taxon>Viridiplantae</taxon>
        <taxon>Streptophyta</taxon>
        <taxon>Embryophyta</taxon>
        <taxon>Tracheophyta</taxon>
        <taxon>Spermatophyta</taxon>
        <taxon>Magnoliopsida</taxon>
        <taxon>Liliopsida</taxon>
        <taxon>Asparagales</taxon>
        <taxon>Orchidaceae</taxon>
        <taxon>Vanilloideae</taxon>
        <taxon>Vanilleae</taxon>
        <taxon>Vanilla</taxon>
    </lineage>
</organism>
<comment type="caution">
    <text evidence="2">The sequence shown here is derived from an EMBL/GenBank/DDBJ whole genome shotgun (WGS) entry which is preliminary data.</text>
</comment>
<evidence type="ECO:0000313" key="3">
    <source>
        <dbReference type="Proteomes" id="UP000639772"/>
    </source>
</evidence>
<reference evidence="2 3" key="1">
    <citation type="journal article" date="2020" name="Nat. Food">
        <title>A phased Vanilla planifolia genome enables genetic improvement of flavour and production.</title>
        <authorList>
            <person name="Hasing T."/>
            <person name="Tang H."/>
            <person name="Brym M."/>
            <person name="Khazi F."/>
            <person name="Huang T."/>
            <person name="Chambers A.H."/>
        </authorList>
    </citation>
    <scope>NUCLEOTIDE SEQUENCE [LARGE SCALE GENOMIC DNA]</scope>
    <source>
        <tissue evidence="2">Leaf</tissue>
    </source>
</reference>
<dbReference type="AlphaFoldDB" id="A0A835RSC8"/>
<gene>
    <name evidence="2" type="ORF">HPP92_004509</name>
</gene>
<dbReference type="EMBL" id="JADCNM010000002">
    <property type="protein sequence ID" value="KAG0493515.1"/>
    <property type="molecule type" value="Genomic_DNA"/>
</dbReference>
<proteinExistence type="predicted"/>
<evidence type="ECO:0000313" key="2">
    <source>
        <dbReference type="EMBL" id="KAG0493515.1"/>
    </source>
</evidence>
<evidence type="ECO:0000256" key="1">
    <source>
        <dbReference type="SAM" id="MobiDB-lite"/>
    </source>
</evidence>
<dbReference type="Proteomes" id="UP000639772">
    <property type="component" value="Unassembled WGS sequence"/>
</dbReference>
<accession>A0A835RSC8</accession>
<sequence>MEKEEADRGGEDEEATDVGVAGATRAEEKAAAMLLTEAAISPLSPGFGVKETKWKNDPRERIGLGYAV</sequence>